<sequence length="139" mass="15214">MGPAHISPSPGPEECRHEIILQYLTVGLLAPRSPFPLVSLAGSQQPPGRNPKVNPNHRHPPRRVIRPVSAPVIHHSRLIILFARRGNINCGTRCIALNAAAARAETRSDDRYSVFLAVFCSIPDYAGTAFLPLVIRNSQ</sequence>
<evidence type="ECO:0000313" key="2">
    <source>
        <dbReference type="EMBL" id="KAL0107015.1"/>
    </source>
</evidence>
<gene>
    <name evidence="2" type="ORF">PUN28_015517</name>
</gene>
<accession>A0AAW2EVQ4</accession>
<evidence type="ECO:0000256" key="1">
    <source>
        <dbReference type="SAM" id="MobiDB-lite"/>
    </source>
</evidence>
<dbReference type="AlphaFoldDB" id="A0AAW2EVQ4"/>
<organism evidence="2 3">
    <name type="scientific">Cardiocondyla obscurior</name>
    <dbReference type="NCBI Taxonomy" id="286306"/>
    <lineage>
        <taxon>Eukaryota</taxon>
        <taxon>Metazoa</taxon>
        <taxon>Ecdysozoa</taxon>
        <taxon>Arthropoda</taxon>
        <taxon>Hexapoda</taxon>
        <taxon>Insecta</taxon>
        <taxon>Pterygota</taxon>
        <taxon>Neoptera</taxon>
        <taxon>Endopterygota</taxon>
        <taxon>Hymenoptera</taxon>
        <taxon>Apocrita</taxon>
        <taxon>Aculeata</taxon>
        <taxon>Formicoidea</taxon>
        <taxon>Formicidae</taxon>
        <taxon>Myrmicinae</taxon>
        <taxon>Cardiocondyla</taxon>
    </lineage>
</organism>
<dbReference type="EMBL" id="JADYXP020000017">
    <property type="protein sequence ID" value="KAL0107015.1"/>
    <property type="molecule type" value="Genomic_DNA"/>
</dbReference>
<reference evidence="2 3" key="1">
    <citation type="submission" date="2023-03" db="EMBL/GenBank/DDBJ databases">
        <title>High recombination rates correlate with genetic variation in Cardiocondyla obscurior ants.</title>
        <authorList>
            <person name="Errbii M."/>
        </authorList>
    </citation>
    <scope>NUCLEOTIDE SEQUENCE [LARGE SCALE GENOMIC DNA]</scope>
    <source>
        <strain evidence="2">Alpha-2009</strain>
        <tissue evidence="2">Whole body</tissue>
    </source>
</reference>
<dbReference type="Proteomes" id="UP001430953">
    <property type="component" value="Unassembled WGS sequence"/>
</dbReference>
<comment type="caution">
    <text evidence="2">The sequence shown here is derived from an EMBL/GenBank/DDBJ whole genome shotgun (WGS) entry which is preliminary data.</text>
</comment>
<protein>
    <submittedName>
        <fullName evidence="2">Uncharacterized protein</fullName>
    </submittedName>
</protein>
<evidence type="ECO:0000313" key="3">
    <source>
        <dbReference type="Proteomes" id="UP001430953"/>
    </source>
</evidence>
<feature type="region of interest" description="Disordered" evidence="1">
    <location>
        <begin position="40"/>
        <end position="61"/>
    </location>
</feature>
<keyword evidence="3" id="KW-1185">Reference proteome</keyword>
<proteinExistence type="predicted"/>
<name>A0AAW2EVQ4_9HYME</name>